<name>A0A3D9V0A6_THECX</name>
<dbReference type="Proteomes" id="UP000256485">
    <property type="component" value="Unassembled WGS sequence"/>
</dbReference>
<protein>
    <submittedName>
        <fullName evidence="1">Uncharacterized protein</fullName>
    </submittedName>
</protein>
<evidence type="ECO:0000313" key="1">
    <source>
        <dbReference type="EMBL" id="REF34856.1"/>
    </source>
</evidence>
<sequence length="94" mass="10670">MKCVFELSEIRKSSPSVVSWEVLRQEEVDTYGRTPEEMRSRLRMWALGVLASGRYDIGLYCAGAGQLDEDGYSTNEYCETMIAWDGEKELTTSS</sequence>
<dbReference type="RefSeq" id="WP_147304556.1">
    <property type="nucleotide sequence ID" value="NZ_QTUC01000001.1"/>
</dbReference>
<proteinExistence type="predicted"/>
<comment type="caution">
    <text evidence="1">The sequence shown here is derived from an EMBL/GenBank/DDBJ whole genome shotgun (WGS) entry which is preliminary data.</text>
</comment>
<dbReference type="OrthoDB" id="3637241at2"/>
<organism evidence="1 2">
    <name type="scientific">Thermasporomyces composti</name>
    <dbReference type="NCBI Taxonomy" id="696763"/>
    <lineage>
        <taxon>Bacteria</taxon>
        <taxon>Bacillati</taxon>
        <taxon>Actinomycetota</taxon>
        <taxon>Actinomycetes</taxon>
        <taxon>Propionibacteriales</taxon>
        <taxon>Nocardioidaceae</taxon>
        <taxon>Thermasporomyces</taxon>
    </lineage>
</organism>
<keyword evidence="2" id="KW-1185">Reference proteome</keyword>
<gene>
    <name evidence="1" type="ORF">DFJ64_0222</name>
</gene>
<reference evidence="1 2" key="1">
    <citation type="submission" date="2018-08" db="EMBL/GenBank/DDBJ databases">
        <title>Sequencing the genomes of 1000 actinobacteria strains.</title>
        <authorList>
            <person name="Klenk H.-P."/>
        </authorList>
    </citation>
    <scope>NUCLEOTIDE SEQUENCE [LARGE SCALE GENOMIC DNA]</scope>
    <source>
        <strain evidence="1 2">DSM 22891</strain>
    </source>
</reference>
<evidence type="ECO:0000313" key="2">
    <source>
        <dbReference type="Proteomes" id="UP000256485"/>
    </source>
</evidence>
<dbReference type="EMBL" id="QTUC01000001">
    <property type="protein sequence ID" value="REF34856.1"/>
    <property type="molecule type" value="Genomic_DNA"/>
</dbReference>
<accession>A0A3D9V0A6</accession>
<dbReference type="AlphaFoldDB" id="A0A3D9V0A6"/>